<proteinExistence type="evidence at transcript level"/>
<reference evidence="2" key="8">
    <citation type="journal article" date="2005" name="Science">
        <title>Antisense Transcription in the Mammalian Transcriptome.</title>
        <authorList>
            <consortium name="RIKEN Genome Exploration Research Group and Genome Science Group (Genome Network Project Core Group) and the FANTOM Consortium"/>
        </authorList>
    </citation>
    <scope>NUCLEOTIDE SEQUENCE</scope>
    <source>
        <strain evidence="2">C57BL/6J</strain>
        <tissue evidence="2">Head</tissue>
    </source>
</reference>
<reference evidence="2" key="5">
    <citation type="journal article" date="2002" name="Nature">
        <title>Analysis of the mouse transcriptome based on functional annotation of 60,770 full-length cDNAs.</title>
        <authorList>
            <consortium name="The FANTOM Consortium and the RIKEN Genome Exploration Research Group Phase I and II Team"/>
        </authorList>
    </citation>
    <scope>NUCLEOTIDE SEQUENCE</scope>
    <source>
        <strain evidence="2">C57BL/6J</strain>
        <tissue evidence="2">Head</tissue>
    </source>
</reference>
<accession>Q3TQ79</accession>
<reference evidence="2" key="3">
    <citation type="journal article" date="2000" name="Genome Res.">
        <title>RIKEN integrated sequence analysis (RISA) system--384-format sequencing pipeline with 384 multicapillary sequencer.</title>
        <authorList>
            <person name="Shibata K."/>
            <person name="Itoh M."/>
            <person name="Aizawa K."/>
            <person name="Nagaoka S."/>
            <person name="Sasaki N."/>
            <person name="Carninci P."/>
            <person name="Konno H."/>
            <person name="Akiyama J."/>
            <person name="Nishi K."/>
            <person name="Kitsunai T."/>
            <person name="Tashiro H."/>
            <person name="Itoh M."/>
            <person name="Sumi N."/>
            <person name="Ishii Y."/>
            <person name="Nakamura S."/>
            <person name="Hazama M."/>
            <person name="Nishine T."/>
            <person name="Harada A."/>
            <person name="Yamamoto R."/>
            <person name="Matsumoto H."/>
            <person name="Sakaguchi S."/>
            <person name="Ikegami T."/>
            <person name="Kashiwagi K."/>
            <person name="Fujiwake S."/>
            <person name="Inoue K."/>
            <person name="Togawa Y."/>
            <person name="Izawa M."/>
            <person name="Ohara E."/>
            <person name="Watahiki M."/>
            <person name="Yoneda Y."/>
            <person name="Ishikawa T."/>
            <person name="Ozawa K."/>
            <person name="Tanaka T."/>
            <person name="Matsuura S."/>
            <person name="Kawai J."/>
            <person name="Okazaki Y."/>
            <person name="Muramatsu M."/>
            <person name="Inoue Y."/>
            <person name="Kira A."/>
            <person name="Hayashizaki Y."/>
        </authorList>
    </citation>
    <scope>NUCLEOTIDE SEQUENCE</scope>
    <source>
        <strain evidence="2">C57BL/6J</strain>
        <tissue evidence="2">Head</tissue>
    </source>
</reference>
<organism evidence="2">
    <name type="scientific">Mus musculus</name>
    <name type="common">Mouse</name>
    <dbReference type="NCBI Taxonomy" id="10090"/>
    <lineage>
        <taxon>Eukaryota</taxon>
        <taxon>Metazoa</taxon>
        <taxon>Chordata</taxon>
        <taxon>Craniata</taxon>
        <taxon>Vertebrata</taxon>
        <taxon>Euteleostomi</taxon>
        <taxon>Mammalia</taxon>
        <taxon>Eutheria</taxon>
        <taxon>Euarchontoglires</taxon>
        <taxon>Glires</taxon>
        <taxon>Rodentia</taxon>
        <taxon>Myomorpha</taxon>
        <taxon>Muroidea</taxon>
        <taxon>Muridae</taxon>
        <taxon>Murinae</taxon>
        <taxon>Mus</taxon>
        <taxon>Mus</taxon>
    </lineage>
</organism>
<feature type="transmembrane region" description="Helical" evidence="1">
    <location>
        <begin position="29"/>
        <end position="52"/>
    </location>
</feature>
<dbReference type="AlphaFoldDB" id="Q3TQ79"/>
<gene>
    <name evidence="3" type="primary">Gm19521</name>
</gene>
<dbReference type="AGR" id="MGI:5011706"/>
<reference evidence="2" key="7">
    <citation type="journal article" date="2005" name="Science">
        <title>The Transcriptional Landscape of the Mammalian Genome.</title>
        <authorList>
            <consortium name="The FANTOM Consortium"/>
            <consortium name="Riken Genome Exploration Research Group and Genome Science Group (Genome Network Project Core Group)"/>
        </authorList>
    </citation>
    <scope>NUCLEOTIDE SEQUENCE</scope>
    <source>
        <strain evidence="2">C57BL/6J</strain>
        <tissue evidence="2">Head</tissue>
    </source>
</reference>
<keyword evidence="1" id="KW-0472">Membrane</keyword>
<keyword evidence="1" id="KW-1133">Transmembrane helix</keyword>
<reference evidence="2" key="2">
    <citation type="journal article" date="2000" name="Genome Res.">
        <title>Normalization and subtraction of cap-trapper-selected cDNAs to prepare full-length cDNA libraries for rapid discovery of new genes.</title>
        <authorList>
            <person name="Carninci P."/>
            <person name="Shibata Y."/>
            <person name="Hayatsu N."/>
            <person name="Sugahara Y."/>
            <person name="Shibata K."/>
            <person name="Itoh M."/>
            <person name="Konno H."/>
            <person name="Okazaki Y."/>
            <person name="Muramatsu M."/>
            <person name="Hayashizaki Y."/>
        </authorList>
    </citation>
    <scope>NUCLEOTIDE SEQUENCE</scope>
    <source>
        <strain evidence="2">C57BL/6J</strain>
        <tissue evidence="2">Head</tissue>
    </source>
</reference>
<dbReference type="MGI" id="MGI:5011706">
    <property type="gene designation" value="Gm19521"/>
</dbReference>
<reference evidence="2" key="4">
    <citation type="journal article" date="2001" name="Nature">
        <title>Functional annotation of a full-length mouse cDNA collection.</title>
        <authorList>
            <consortium name="The RIKEN Genome Exploration Research Group Phase II Team and the FANTOM Consortium"/>
        </authorList>
    </citation>
    <scope>NUCLEOTIDE SEQUENCE</scope>
    <source>
        <strain evidence="2">C57BL/6J</strain>
        <tissue evidence="2">Head</tissue>
    </source>
</reference>
<reference evidence="2" key="1">
    <citation type="journal article" date="1999" name="Methods Enzymol.">
        <title>High-efficiency full-length cDNA cloning.</title>
        <authorList>
            <person name="Carninci P."/>
            <person name="Hayashizaki Y."/>
        </authorList>
    </citation>
    <scope>NUCLEOTIDE SEQUENCE</scope>
    <source>
        <strain evidence="2">C57BL/6J</strain>
        <tissue evidence="2">Head</tissue>
    </source>
</reference>
<name>Q3TQ79_MOUSE</name>
<evidence type="ECO:0000313" key="2">
    <source>
        <dbReference type="EMBL" id="BAE37505.1"/>
    </source>
</evidence>
<sequence>MVHVVGNFCVLCSRQSKLGLPSFILPLKALFWSGCNIYRVAFIFFFLFLYCAGRAFIPTLFPSCQYQEVRSASLCLMRCS</sequence>
<dbReference type="EMBL" id="AK163819">
    <property type="protein sequence ID" value="BAE37505.1"/>
    <property type="molecule type" value="mRNA"/>
</dbReference>
<protein>
    <submittedName>
        <fullName evidence="2">Uncharacterized protein</fullName>
    </submittedName>
</protein>
<reference evidence="2" key="6">
    <citation type="submission" date="2004-04" db="EMBL/GenBank/DDBJ databases">
        <authorList>
            <person name="Arakawa T."/>
            <person name="Carninci P."/>
            <person name="Fukuda S."/>
            <person name="Hashizume W."/>
            <person name="Hayashida K."/>
            <person name="Hori F."/>
            <person name="Iida J."/>
            <person name="Imamura K."/>
            <person name="Imotani K."/>
            <person name="Itoh M."/>
            <person name="Kanagawa S."/>
            <person name="Kawai J."/>
            <person name="Kojima M."/>
            <person name="Konno H."/>
            <person name="Murata M."/>
            <person name="Nakamura M."/>
            <person name="Ninomiya N."/>
            <person name="Nishiyori H."/>
            <person name="Nomura K."/>
            <person name="Ohno M."/>
            <person name="Sakazume N."/>
            <person name="Sano H."/>
            <person name="Sasaki D."/>
            <person name="Shibata K."/>
            <person name="Shiraki T."/>
            <person name="Tagami M."/>
            <person name="Tagami Y."/>
            <person name="Waki K."/>
            <person name="Watahiki A."/>
            <person name="Muramatsu M."/>
            <person name="Hayashizaki Y."/>
        </authorList>
    </citation>
    <scope>NUCLEOTIDE SEQUENCE</scope>
    <source>
        <strain evidence="2">C57BL/6J</strain>
        <tissue evidence="2">Head</tissue>
    </source>
</reference>
<evidence type="ECO:0000313" key="3">
    <source>
        <dbReference type="MGI" id="MGI:5011706"/>
    </source>
</evidence>
<keyword evidence="1" id="KW-0812">Transmembrane</keyword>
<evidence type="ECO:0000256" key="1">
    <source>
        <dbReference type="SAM" id="Phobius"/>
    </source>
</evidence>